<evidence type="ECO:0000256" key="6">
    <source>
        <dbReference type="ARBA" id="ARBA00022642"/>
    </source>
</evidence>
<dbReference type="PRINTS" id="PR00368">
    <property type="entry name" value="FADPNR"/>
</dbReference>
<name>A0A518ERG8_9BACT</name>
<proteinExistence type="inferred from homology"/>
<dbReference type="RefSeq" id="WP_419191226.1">
    <property type="nucleotide sequence ID" value="NZ_CP036434.1"/>
</dbReference>
<evidence type="ECO:0000256" key="9">
    <source>
        <dbReference type="ARBA" id="ARBA00048305"/>
    </source>
</evidence>
<dbReference type="PANTHER" id="PTHR42716:SF2">
    <property type="entry name" value="L-ASPARTATE OXIDASE, CHLOROPLASTIC"/>
    <property type="match status" value="1"/>
</dbReference>
<evidence type="ECO:0000256" key="12">
    <source>
        <dbReference type="RuleBase" id="RU362049"/>
    </source>
</evidence>
<comment type="function">
    <text evidence="12">Catalyzes the oxidation of L-aspartate to iminoaspartate.</text>
</comment>
<keyword evidence="6 12" id="KW-0662">Pyridine nucleotide biosynthesis</keyword>
<evidence type="ECO:0000256" key="5">
    <source>
        <dbReference type="ARBA" id="ARBA00022630"/>
    </source>
</evidence>
<evidence type="ECO:0000256" key="2">
    <source>
        <dbReference type="ARBA" id="ARBA00004950"/>
    </source>
</evidence>
<dbReference type="Gene3D" id="3.50.50.60">
    <property type="entry name" value="FAD/NAD(P)-binding domain"/>
    <property type="match status" value="1"/>
</dbReference>
<dbReference type="GO" id="GO:0008734">
    <property type="term" value="F:L-aspartate oxidase activity"/>
    <property type="evidence" value="ECO:0007669"/>
    <property type="project" value="UniProtKB-UniRule"/>
</dbReference>
<keyword evidence="8 12" id="KW-0560">Oxidoreductase</keyword>
<feature type="active site" description="Proton acceptor" evidence="11">
    <location>
        <position position="304"/>
    </location>
</feature>
<dbReference type="PIRSF" id="PIRSF000171">
    <property type="entry name" value="SDHA_APRA_LASPO"/>
    <property type="match status" value="1"/>
</dbReference>
<dbReference type="Pfam" id="PF02910">
    <property type="entry name" value="Succ_DH_flav_C"/>
    <property type="match status" value="1"/>
</dbReference>
<dbReference type="FunFam" id="3.90.700.10:FF:000002">
    <property type="entry name" value="L-aspartate oxidase"/>
    <property type="match status" value="1"/>
</dbReference>
<evidence type="ECO:0000256" key="11">
    <source>
        <dbReference type="PIRSR" id="PIRSR000171-1"/>
    </source>
</evidence>
<organism evidence="15 16">
    <name type="scientific">Saltatorellus ferox</name>
    <dbReference type="NCBI Taxonomy" id="2528018"/>
    <lineage>
        <taxon>Bacteria</taxon>
        <taxon>Pseudomonadati</taxon>
        <taxon>Planctomycetota</taxon>
        <taxon>Planctomycetia</taxon>
        <taxon>Planctomycetia incertae sedis</taxon>
        <taxon>Saltatorellus</taxon>
    </lineage>
</organism>
<evidence type="ECO:0000256" key="7">
    <source>
        <dbReference type="ARBA" id="ARBA00022827"/>
    </source>
</evidence>
<dbReference type="InterPro" id="IPR003953">
    <property type="entry name" value="FAD-dep_OxRdtase_2_FAD-bd"/>
</dbReference>
<dbReference type="GO" id="GO:0034628">
    <property type="term" value="P:'de novo' NAD+ biosynthetic process from L-aspartate"/>
    <property type="evidence" value="ECO:0007669"/>
    <property type="project" value="TreeGrafter"/>
</dbReference>
<dbReference type="AlphaFoldDB" id="A0A518ERG8"/>
<protein>
    <recommendedName>
        <fullName evidence="4 10">L-aspartate oxidase</fullName>
        <ecNumber evidence="4 10">1.4.3.16</ecNumber>
    </recommendedName>
</protein>
<dbReference type="PRINTS" id="PR00411">
    <property type="entry name" value="PNDRDTASEI"/>
</dbReference>
<dbReference type="PANTHER" id="PTHR42716">
    <property type="entry name" value="L-ASPARTATE OXIDASE"/>
    <property type="match status" value="1"/>
</dbReference>
<evidence type="ECO:0000259" key="13">
    <source>
        <dbReference type="Pfam" id="PF00890"/>
    </source>
</evidence>
<evidence type="ECO:0000256" key="10">
    <source>
        <dbReference type="NCBIfam" id="TIGR00551"/>
    </source>
</evidence>
<dbReference type="GO" id="GO:0005737">
    <property type="term" value="C:cytoplasm"/>
    <property type="evidence" value="ECO:0007669"/>
    <property type="project" value="UniProtKB-SubCell"/>
</dbReference>
<evidence type="ECO:0000256" key="4">
    <source>
        <dbReference type="ARBA" id="ARBA00012173"/>
    </source>
</evidence>
<evidence type="ECO:0000256" key="1">
    <source>
        <dbReference type="ARBA" id="ARBA00001974"/>
    </source>
</evidence>
<comment type="similarity">
    <text evidence="3 12">Belongs to the FAD-dependent oxidoreductase 2 family. NadB subfamily.</text>
</comment>
<dbReference type="InterPro" id="IPR027477">
    <property type="entry name" value="Succ_DH/fumarate_Rdtase_cat_sf"/>
</dbReference>
<evidence type="ECO:0000313" key="15">
    <source>
        <dbReference type="EMBL" id="QDV06635.1"/>
    </source>
</evidence>
<dbReference type="SUPFAM" id="SSF46977">
    <property type="entry name" value="Succinate dehydrogenase/fumarate reductase flavoprotein C-terminal domain"/>
    <property type="match status" value="1"/>
</dbReference>
<keyword evidence="16" id="KW-1185">Reference proteome</keyword>
<dbReference type="SUPFAM" id="SSF51905">
    <property type="entry name" value="FAD/NAD(P)-binding domain"/>
    <property type="match status" value="1"/>
</dbReference>
<dbReference type="InterPro" id="IPR036188">
    <property type="entry name" value="FAD/NAD-bd_sf"/>
</dbReference>
<keyword evidence="5 12" id="KW-0285">Flavoprotein</keyword>
<dbReference type="InterPro" id="IPR005288">
    <property type="entry name" value="NadB"/>
</dbReference>
<dbReference type="UniPathway" id="UPA00253">
    <property type="reaction ID" value="UER00326"/>
</dbReference>
<sequence>MDEQTSTDPHRLDLDRYLVPFALRQVPQYRYDVIVVGSGAAGSFAALSAAAAGASVAVVVKDKVGRTNTSWAQGGVAAVLGATDSVDSHVADTLAVGCGLSDPEVTRRIIEGGPDTIRRLLDLGAQFDSKPDGTFDLSMEGGHSHARILHARGDATGAEIQATLTRAIENHPSIDVFPDVFCVDVLTDDDGRAVGVLARDRGRGELVAYGSSQVVLATGGGGQIYRETTNPTIATADGVAMGLRAGASVRDLEFVQFHPTCLYIAGAARVLISEIVRGAGGILRDRDGQRFMVDAHPDAELAPRDIVSREVSRRMVATGATSVGLDLSAIDRDPHVAFPGISRICRFFGIDIAKDPIPVRPGCHYMVGGLKVDHEGRTTVPGLWAVGECSSTGLHGANRMGSNSLLEALVLGEVVGELAAQDAARSGRPEIRSVSGRQHDAAPPGVQVNIADLTYSMKSMMWRQMGVERSDSTMREALATFAFWSRAVGSLPLDSDNSIELVNMLTVARLATFGALERTESRGTHFRTDYPGRNDEEWCAHLEQVPITGRNGSVKRVDLRREQVETSDAPGSVHA</sequence>
<dbReference type="EC" id="1.4.3.16" evidence="4 10"/>
<dbReference type="Gene3D" id="1.20.58.100">
    <property type="entry name" value="Fumarate reductase/succinate dehydrogenase flavoprotein-like, C-terminal domain"/>
    <property type="match status" value="1"/>
</dbReference>
<reference evidence="15 16" key="1">
    <citation type="submission" date="2019-02" db="EMBL/GenBank/DDBJ databases">
        <title>Deep-cultivation of Planctomycetes and their phenomic and genomic characterization uncovers novel biology.</title>
        <authorList>
            <person name="Wiegand S."/>
            <person name="Jogler M."/>
            <person name="Boedeker C."/>
            <person name="Pinto D."/>
            <person name="Vollmers J."/>
            <person name="Rivas-Marin E."/>
            <person name="Kohn T."/>
            <person name="Peeters S.H."/>
            <person name="Heuer A."/>
            <person name="Rast P."/>
            <person name="Oberbeckmann S."/>
            <person name="Bunk B."/>
            <person name="Jeske O."/>
            <person name="Meyerdierks A."/>
            <person name="Storesund J.E."/>
            <person name="Kallscheuer N."/>
            <person name="Luecker S."/>
            <person name="Lage O.M."/>
            <person name="Pohl T."/>
            <person name="Merkel B.J."/>
            <person name="Hornburger P."/>
            <person name="Mueller R.-W."/>
            <person name="Bruemmer F."/>
            <person name="Labrenz M."/>
            <person name="Spormann A.M."/>
            <person name="Op den Camp H."/>
            <person name="Overmann J."/>
            <person name="Amann R."/>
            <person name="Jetten M.S.M."/>
            <person name="Mascher T."/>
            <person name="Medema M.H."/>
            <person name="Devos D.P."/>
            <person name="Kaster A.-K."/>
            <person name="Ovreas L."/>
            <person name="Rohde M."/>
            <person name="Galperin M.Y."/>
            <person name="Jogler C."/>
        </authorList>
    </citation>
    <scope>NUCLEOTIDE SEQUENCE [LARGE SCALE GENOMIC DNA]</scope>
    <source>
        <strain evidence="15 16">Poly30</strain>
    </source>
</reference>
<comment type="cofactor">
    <cofactor evidence="1 12">
        <name>FAD</name>
        <dbReference type="ChEBI" id="CHEBI:57692"/>
    </cofactor>
</comment>
<keyword evidence="7 12" id="KW-0274">FAD</keyword>
<feature type="domain" description="Fumarate reductase/succinate dehydrogenase flavoprotein-like C-terminal" evidence="14">
    <location>
        <begin position="456"/>
        <end position="545"/>
    </location>
</feature>
<evidence type="ECO:0000256" key="8">
    <source>
        <dbReference type="ARBA" id="ARBA00023002"/>
    </source>
</evidence>
<comment type="catalytic activity">
    <reaction evidence="9">
        <text>L-aspartate + O2 = iminosuccinate + H2O2</text>
        <dbReference type="Rhea" id="RHEA:25876"/>
        <dbReference type="ChEBI" id="CHEBI:15379"/>
        <dbReference type="ChEBI" id="CHEBI:16240"/>
        <dbReference type="ChEBI" id="CHEBI:29991"/>
        <dbReference type="ChEBI" id="CHEBI:77875"/>
        <dbReference type="EC" id="1.4.3.16"/>
    </reaction>
    <physiologicalReaction direction="left-to-right" evidence="9">
        <dbReference type="Rhea" id="RHEA:25877"/>
    </physiologicalReaction>
</comment>
<feature type="domain" description="FAD-dependent oxidoreductase 2 FAD-binding" evidence="13">
    <location>
        <begin position="32"/>
        <end position="405"/>
    </location>
</feature>
<gene>
    <name evidence="15" type="primary">nadB</name>
    <name evidence="15" type="ORF">Poly30_21500</name>
</gene>
<comment type="subcellular location">
    <subcellularLocation>
        <location evidence="12">Cytoplasm</location>
    </subcellularLocation>
</comment>
<dbReference type="NCBIfam" id="TIGR00551">
    <property type="entry name" value="nadB"/>
    <property type="match status" value="1"/>
</dbReference>
<dbReference type="SUPFAM" id="SSF56425">
    <property type="entry name" value="Succinate dehydrogenase/fumarate reductase flavoprotein, catalytic domain"/>
    <property type="match status" value="1"/>
</dbReference>
<dbReference type="InterPro" id="IPR037099">
    <property type="entry name" value="Fum_R/Succ_DH_flav-like_C_sf"/>
</dbReference>
<dbReference type="EMBL" id="CP036434">
    <property type="protein sequence ID" value="QDV06635.1"/>
    <property type="molecule type" value="Genomic_DNA"/>
</dbReference>
<dbReference type="Gene3D" id="3.90.700.10">
    <property type="entry name" value="Succinate dehydrogenase/fumarate reductase flavoprotein, catalytic domain"/>
    <property type="match status" value="1"/>
</dbReference>
<evidence type="ECO:0000313" key="16">
    <source>
        <dbReference type="Proteomes" id="UP000320390"/>
    </source>
</evidence>
<evidence type="ECO:0000259" key="14">
    <source>
        <dbReference type="Pfam" id="PF02910"/>
    </source>
</evidence>
<evidence type="ECO:0000256" key="3">
    <source>
        <dbReference type="ARBA" id="ARBA00008562"/>
    </source>
</evidence>
<dbReference type="Proteomes" id="UP000320390">
    <property type="component" value="Chromosome"/>
</dbReference>
<dbReference type="Pfam" id="PF00890">
    <property type="entry name" value="FAD_binding_2"/>
    <property type="match status" value="1"/>
</dbReference>
<dbReference type="InterPro" id="IPR015939">
    <property type="entry name" value="Fum_Rdtase/Succ_DH_flav-like_C"/>
</dbReference>
<accession>A0A518ERG8</accession>
<comment type="pathway">
    <text evidence="2 12">Cofactor biosynthesis; NAD(+) biosynthesis; iminoaspartate from L-aspartate (oxidase route): step 1/1.</text>
</comment>